<evidence type="ECO:0000259" key="2">
    <source>
        <dbReference type="Pfam" id="PF22980"/>
    </source>
</evidence>
<comment type="caution">
    <text evidence="3">The sequence shown here is derived from an EMBL/GenBank/DDBJ whole genome shotgun (WGS) entry which is preliminary data.</text>
</comment>
<dbReference type="EMBL" id="NAJP01000071">
    <property type="protein sequence ID" value="TKA35284.1"/>
    <property type="molecule type" value="Genomic_DNA"/>
</dbReference>
<organism evidence="3 4">
    <name type="scientific">Friedmanniomyces endolithicus</name>
    <dbReference type="NCBI Taxonomy" id="329885"/>
    <lineage>
        <taxon>Eukaryota</taxon>
        <taxon>Fungi</taxon>
        <taxon>Dikarya</taxon>
        <taxon>Ascomycota</taxon>
        <taxon>Pezizomycotina</taxon>
        <taxon>Dothideomycetes</taxon>
        <taxon>Dothideomycetidae</taxon>
        <taxon>Mycosphaerellales</taxon>
        <taxon>Teratosphaeriaceae</taxon>
        <taxon>Friedmanniomyces</taxon>
    </lineage>
</organism>
<dbReference type="STRING" id="329885.A0A4U0UI93"/>
<protein>
    <recommendedName>
        <fullName evidence="2">Myb-like DNA-binding domain-containing protein</fullName>
    </recommendedName>
</protein>
<feature type="domain" description="Myb-like DNA-binding" evidence="2">
    <location>
        <begin position="15"/>
        <end position="61"/>
    </location>
</feature>
<feature type="compositionally biased region" description="Basic and acidic residues" evidence="1">
    <location>
        <begin position="114"/>
        <end position="123"/>
    </location>
</feature>
<sequence length="138" mass="14361">MSSEDSTPKGFTSGETKILMCIIKHLKGDINSDFEAVATELGYKDASIAKIRLRQIITKKIKPTGSPGGTKATPRKRKGTAEGGDHDNDESPTKKNRGSKPKGGGVKDGSGLGIKKEGAKEEGDAMATAEGAGEDVST</sequence>
<evidence type="ECO:0000256" key="1">
    <source>
        <dbReference type="SAM" id="MobiDB-lite"/>
    </source>
</evidence>
<reference evidence="3 4" key="1">
    <citation type="submission" date="2017-03" db="EMBL/GenBank/DDBJ databases">
        <title>Genomes of endolithic fungi from Antarctica.</title>
        <authorList>
            <person name="Coleine C."/>
            <person name="Masonjones S."/>
            <person name="Stajich J.E."/>
        </authorList>
    </citation>
    <scope>NUCLEOTIDE SEQUENCE [LARGE SCALE GENOMIC DNA]</scope>
    <source>
        <strain evidence="3 4">CCFEE 5311</strain>
    </source>
</reference>
<evidence type="ECO:0000313" key="4">
    <source>
        <dbReference type="Proteomes" id="UP000310066"/>
    </source>
</evidence>
<proteinExistence type="predicted"/>
<dbReference type="Proteomes" id="UP000310066">
    <property type="component" value="Unassembled WGS sequence"/>
</dbReference>
<accession>A0A4U0UI93</accession>
<dbReference type="AlphaFoldDB" id="A0A4U0UI93"/>
<gene>
    <name evidence="3" type="ORF">B0A54_12559</name>
</gene>
<name>A0A4U0UI93_9PEZI</name>
<evidence type="ECO:0000313" key="3">
    <source>
        <dbReference type="EMBL" id="TKA35284.1"/>
    </source>
</evidence>
<dbReference type="InterPro" id="IPR054505">
    <property type="entry name" value="Myb_DNA-bind_8"/>
</dbReference>
<dbReference type="Pfam" id="PF22980">
    <property type="entry name" value="Myb_DNA-bind_8"/>
    <property type="match status" value="1"/>
</dbReference>
<feature type="compositionally biased region" description="Basic and acidic residues" evidence="1">
    <location>
        <begin position="79"/>
        <end position="93"/>
    </location>
</feature>
<dbReference type="OrthoDB" id="5403747at2759"/>
<feature type="compositionally biased region" description="Gly residues" evidence="1">
    <location>
        <begin position="101"/>
        <end position="112"/>
    </location>
</feature>
<feature type="region of interest" description="Disordered" evidence="1">
    <location>
        <begin position="57"/>
        <end position="138"/>
    </location>
</feature>